<keyword evidence="2" id="KW-1185">Reference proteome</keyword>
<reference evidence="1 2" key="1">
    <citation type="submission" date="2024-01" db="EMBL/GenBank/DDBJ databases">
        <title>The genomes of 5 underutilized Papilionoideae crops provide insights into root nodulation and disease resistanc.</title>
        <authorList>
            <person name="Jiang F."/>
        </authorList>
    </citation>
    <scope>NUCLEOTIDE SEQUENCE [LARGE SCALE GENOMIC DNA]</scope>
    <source>
        <strain evidence="1">LVBAO_FW01</strain>
        <tissue evidence="1">Leaves</tissue>
    </source>
</reference>
<accession>A0AAN9KSK1</accession>
<evidence type="ECO:0000313" key="1">
    <source>
        <dbReference type="EMBL" id="KAK7322381.1"/>
    </source>
</evidence>
<dbReference type="Proteomes" id="UP001367508">
    <property type="component" value="Unassembled WGS sequence"/>
</dbReference>
<dbReference type="AlphaFoldDB" id="A0AAN9KSK1"/>
<comment type="caution">
    <text evidence="1">The sequence shown here is derived from an EMBL/GenBank/DDBJ whole genome shotgun (WGS) entry which is preliminary data.</text>
</comment>
<proteinExistence type="predicted"/>
<gene>
    <name evidence="1" type="ORF">VNO77_25760</name>
</gene>
<protein>
    <submittedName>
        <fullName evidence="1">Uncharacterized protein</fullName>
    </submittedName>
</protein>
<organism evidence="1 2">
    <name type="scientific">Canavalia gladiata</name>
    <name type="common">Sword bean</name>
    <name type="synonym">Dolichos gladiatus</name>
    <dbReference type="NCBI Taxonomy" id="3824"/>
    <lineage>
        <taxon>Eukaryota</taxon>
        <taxon>Viridiplantae</taxon>
        <taxon>Streptophyta</taxon>
        <taxon>Embryophyta</taxon>
        <taxon>Tracheophyta</taxon>
        <taxon>Spermatophyta</taxon>
        <taxon>Magnoliopsida</taxon>
        <taxon>eudicotyledons</taxon>
        <taxon>Gunneridae</taxon>
        <taxon>Pentapetalae</taxon>
        <taxon>rosids</taxon>
        <taxon>fabids</taxon>
        <taxon>Fabales</taxon>
        <taxon>Fabaceae</taxon>
        <taxon>Papilionoideae</taxon>
        <taxon>50 kb inversion clade</taxon>
        <taxon>NPAAA clade</taxon>
        <taxon>indigoferoid/millettioid clade</taxon>
        <taxon>Phaseoleae</taxon>
        <taxon>Canavalia</taxon>
    </lineage>
</organism>
<dbReference type="EMBL" id="JAYMYQ010000006">
    <property type="protein sequence ID" value="KAK7322381.1"/>
    <property type="molecule type" value="Genomic_DNA"/>
</dbReference>
<name>A0AAN9KSK1_CANGL</name>
<evidence type="ECO:0000313" key="2">
    <source>
        <dbReference type="Proteomes" id="UP001367508"/>
    </source>
</evidence>
<sequence length="79" mass="9459">MYQPLEAKLRPLNHSNHCINPNNKIDPRWQWLYMPPPYIKSFHLQWGLMNDAAKDEDEGRLRKWNMVMVFSDLYGATLL</sequence>